<proteinExistence type="predicted"/>
<accession>A0ABQ9HN48</accession>
<gene>
    <name evidence="1" type="ORF">PR048_011908</name>
</gene>
<dbReference type="EMBL" id="JARBHB010000004">
    <property type="protein sequence ID" value="KAJ8885710.1"/>
    <property type="molecule type" value="Genomic_DNA"/>
</dbReference>
<reference evidence="1 2" key="1">
    <citation type="submission" date="2023-02" db="EMBL/GenBank/DDBJ databases">
        <title>LHISI_Scaffold_Assembly.</title>
        <authorList>
            <person name="Stuart O.P."/>
            <person name="Cleave R."/>
            <person name="Magrath M.J.L."/>
            <person name="Mikheyev A.S."/>
        </authorList>
    </citation>
    <scope>NUCLEOTIDE SEQUENCE [LARGE SCALE GENOMIC DNA]</scope>
    <source>
        <strain evidence="1">Daus_M_001</strain>
        <tissue evidence="1">Leg muscle</tissue>
    </source>
</reference>
<organism evidence="1 2">
    <name type="scientific">Dryococelus australis</name>
    <dbReference type="NCBI Taxonomy" id="614101"/>
    <lineage>
        <taxon>Eukaryota</taxon>
        <taxon>Metazoa</taxon>
        <taxon>Ecdysozoa</taxon>
        <taxon>Arthropoda</taxon>
        <taxon>Hexapoda</taxon>
        <taxon>Insecta</taxon>
        <taxon>Pterygota</taxon>
        <taxon>Neoptera</taxon>
        <taxon>Polyneoptera</taxon>
        <taxon>Phasmatodea</taxon>
        <taxon>Verophasmatodea</taxon>
        <taxon>Anareolatae</taxon>
        <taxon>Phasmatidae</taxon>
        <taxon>Eurycanthinae</taxon>
        <taxon>Dryococelus</taxon>
    </lineage>
</organism>
<comment type="caution">
    <text evidence="1">The sequence shown here is derived from an EMBL/GenBank/DDBJ whole genome shotgun (WGS) entry which is preliminary data.</text>
</comment>
<protein>
    <submittedName>
        <fullName evidence="1">Uncharacterized protein</fullName>
    </submittedName>
</protein>
<keyword evidence="2" id="KW-1185">Reference proteome</keyword>
<name>A0ABQ9HN48_9NEOP</name>
<dbReference type="Proteomes" id="UP001159363">
    <property type="component" value="Chromosome X"/>
</dbReference>
<evidence type="ECO:0000313" key="2">
    <source>
        <dbReference type="Proteomes" id="UP001159363"/>
    </source>
</evidence>
<sequence length="199" mass="22856">MSKLHCCGRNIIQLFQKGIIVFIKSLQLLYRDLNHTQDISYILTHRHALYHLRMMILDKNQDMLRTKTNTTAASDDSEFVASKVLKVNVKLKKQRQQLISLEKKCKPIGNVTVADNIIAQTEFTFLLTKKKMLLNTFVVGWQENSNQCFLAYKITTKQTLLGSPHHHGLITSPMGDYVSHLKYGYVKQNSLSVNSNTSW</sequence>
<evidence type="ECO:0000313" key="1">
    <source>
        <dbReference type="EMBL" id="KAJ8885710.1"/>
    </source>
</evidence>